<keyword evidence="1" id="KW-0812">Transmembrane</keyword>
<accession>A0A2G5SZN1</accession>
<comment type="caution">
    <text evidence="2">The sequence shown here is derived from an EMBL/GenBank/DDBJ whole genome shotgun (WGS) entry which is preliminary data.</text>
</comment>
<sequence>MGTIEIGFDRRHSVSFIDTMNRCILLLLGALLLVQGLHIHKKQPKLRTLFGKFASFLASERFNVKKVKTMSDKLEVLTFVINDFLPTSHQIMGASYLERR</sequence>
<dbReference type="STRING" id="1611254.A0A2G5SZN1"/>
<protein>
    <submittedName>
        <fullName evidence="2">Uncharacterized protein</fullName>
    </submittedName>
</protein>
<keyword evidence="1" id="KW-0472">Membrane</keyword>
<dbReference type="AlphaFoldDB" id="A0A2G5SZN1"/>
<keyword evidence="1" id="KW-1133">Transmembrane helix</keyword>
<evidence type="ECO:0000256" key="1">
    <source>
        <dbReference type="SAM" id="Phobius"/>
    </source>
</evidence>
<name>A0A2G5SZN1_9PELO</name>
<keyword evidence="3" id="KW-1185">Reference proteome</keyword>
<reference evidence="3" key="1">
    <citation type="submission" date="2017-10" db="EMBL/GenBank/DDBJ databases">
        <title>Rapid genome shrinkage in a self-fertile nematode reveals novel sperm competition proteins.</title>
        <authorList>
            <person name="Yin D."/>
            <person name="Schwarz E.M."/>
            <person name="Thomas C.G."/>
            <person name="Felde R.L."/>
            <person name="Korf I.F."/>
            <person name="Cutter A.D."/>
            <person name="Schartner C.M."/>
            <person name="Ralston E.J."/>
            <person name="Meyer B.J."/>
            <person name="Haag E.S."/>
        </authorList>
    </citation>
    <scope>NUCLEOTIDE SEQUENCE [LARGE SCALE GENOMIC DNA]</scope>
    <source>
        <strain evidence="3">JU1422</strain>
    </source>
</reference>
<dbReference type="EMBL" id="PDUG01000006">
    <property type="protein sequence ID" value="PIC20448.1"/>
    <property type="molecule type" value="Genomic_DNA"/>
</dbReference>
<organism evidence="2 3">
    <name type="scientific">Caenorhabditis nigoni</name>
    <dbReference type="NCBI Taxonomy" id="1611254"/>
    <lineage>
        <taxon>Eukaryota</taxon>
        <taxon>Metazoa</taxon>
        <taxon>Ecdysozoa</taxon>
        <taxon>Nematoda</taxon>
        <taxon>Chromadorea</taxon>
        <taxon>Rhabditida</taxon>
        <taxon>Rhabditina</taxon>
        <taxon>Rhabditomorpha</taxon>
        <taxon>Rhabditoidea</taxon>
        <taxon>Rhabditidae</taxon>
        <taxon>Peloderinae</taxon>
        <taxon>Caenorhabditis</taxon>
    </lineage>
</organism>
<evidence type="ECO:0000313" key="3">
    <source>
        <dbReference type="Proteomes" id="UP000230233"/>
    </source>
</evidence>
<gene>
    <name evidence="2" type="primary">Cnig_chr_X.g25646</name>
    <name evidence="2" type="ORF">B9Z55_025646</name>
</gene>
<dbReference type="Proteomes" id="UP000230233">
    <property type="component" value="Chromosome X"/>
</dbReference>
<evidence type="ECO:0000313" key="2">
    <source>
        <dbReference type="EMBL" id="PIC20448.1"/>
    </source>
</evidence>
<feature type="transmembrane region" description="Helical" evidence="1">
    <location>
        <begin position="19"/>
        <end position="39"/>
    </location>
</feature>
<proteinExistence type="predicted"/>